<reference evidence="2 3" key="1">
    <citation type="submission" date="2024-01" db="EMBL/GenBank/DDBJ databases">
        <title>The complete chloroplast genome sequence of Lithospermum erythrorhizon: insights into the phylogenetic relationship among Boraginaceae species and the maternal lineages of purple gromwells.</title>
        <authorList>
            <person name="Okada T."/>
            <person name="Watanabe K."/>
        </authorList>
    </citation>
    <scope>NUCLEOTIDE SEQUENCE [LARGE SCALE GENOMIC DNA]</scope>
</reference>
<accession>A0AAV3QV17</accession>
<organism evidence="2 3">
    <name type="scientific">Lithospermum erythrorhizon</name>
    <name type="common">Purple gromwell</name>
    <name type="synonym">Lithospermum officinale var. erythrorhizon</name>
    <dbReference type="NCBI Taxonomy" id="34254"/>
    <lineage>
        <taxon>Eukaryota</taxon>
        <taxon>Viridiplantae</taxon>
        <taxon>Streptophyta</taxon>
        <taxon>Embryophyta</taxon>
        <taxon>Tracheophyta</taxon>
        <taxon>Spermatophyta</taxon>
        <taxon>Magnoliopsida</taxon>
        <taxon>eudicotyledons</taxon>
        <taxon>Gunneridae</taxon>
        <taxon>Pentapetalae</taxon>
        <taxon>asterids</taxon>
        <taxon>lamiids</taxon>
        <taxon>Boraginales</taxon>
        <taxon>Boraginaceae</taxon>
        <taxon>Boraginoideae</taxon>
        <taxon>Lithospermeae</taxon>
        <taxon>Lithospermum</taxon>
    </lineage>
</organism>
<sequence length="121" mass="13687">MIKCSEEEIRRKKGKVVATGPSLPTYDKRYLELPYALPNLEVNSEAPWNGRKFHFHAMKPLLSKKSRIVIRIGLTVYPWIRPPPSNEGETEEIGEEDEDVELPGDGKEDAELPGESRPLCA</sequence>
<keyword evidence="3" id="KW-1185">Reference proteome</keyword>
<proteinExistence type="predicted"/>
<dbReference type="EMBL" id="BAABME010006109">
    <property type="protein sequence ID" value="GAA0167468.1"/>
    <property type="molecule type" value="Genomic_DNA"/>
</dbReference>
<evidence type="ECO:0000313" key="3">
    <source>
        <dbReference type="Proteomes" id="UP001454036"/>
    </source>
</evidence>
<feature type="compositionally biased region" description="Acidic residues" evidence="1">
    <location>
        <begin position="88"/>
        <end position="102"/>
    </location>
</feature>
<feature type="region of interest" description="Disordered" evidence="1">
    <location>
        <begin position="80"/>
        <end position="121"/>
    </location>
</feature>
<dbReference type="Proteomes" id="UP001454036">
    <property type="component" value="Unassembled WGS sequence"/>
</dbReference>
<evidence type="ECO:0000313" key="2">
    <source>
        <dbReference type="EMBL" id="GAA0167468.1"/>
    </source>
</evidence>
<name>A0AAV3QV17_LITER</name>
<dbReference type="AlphaFoldDB" id="A0AAV3QV17"/>
<protein>
    <submittedName>
        <fullName evidence="2">Uncharacterized protein</fullName>
    </submittedName>
</protein>
<gene>
    <name evidence="2" type="ORF">LIER_22396</name>
</gene>
<comment type="caution">
    <text evidence="2">The sequence shown here is derived from an EMBL/GenBank/DDBJ whole genome shotgun (WGS) entry which is preliminary data.</text>
</comment>
<evidence type="ECO:0000256" key="1">
    <source>
        <dbReference type="SAM" id="MobiDB-lite"/>
    </source>
</evidence>